<dbReference type="SUPFAM" id="SSF103473">
    <property type="entry name" value="MFS general substrate transporter"/>
    <property type="match status" value="1"/>
</dbReference>
<feature type="transmembrane region" description="Helical" evidence="8">
    <location>
        <begin position="375"/>
        <end position="396"/>
    </location>
</feature>
<dbReference type="EMBL" id="CR382139">
    <property type="protein sequence ID" value="CAG90290.2"/>
    <property type="molecule type" value="Genomic_DNA"/>
</dbReference>
<dbReference type="VEuPathDB" id="FungiDB:DEHA2G06490g"/>
<dbReference type="RefSeq" id="XP_461829.2">
    <property type="nucleotide sequence ID" value="XM_461829.1"/>
</dbReference>
<comment type="subcellular location">
    <subcellularLocation>
        <location evidence="1">Membrane</location>
        <topology evidence="1">Multi-pass membrane protein</topology>
    </subcellularLocation>
</comment>
<feature type="transmembrane region" description="Helical" evidence="8">
    <location>
        <begin position="476"/>
        <end position="496"/>
    </location>
</feature>
<keyword evidence="6 8" id="KW-0472">Membrane</keyword>
<feature type="transmembrane region" description="Helical" evidence="8">
    <location>
        <begin position="147"/>
        <end position="166"/>
    </location>
</feature>
<dbReference type="OrthoDB" id="6133115at2759"/>
<dbReference type="NCBIfam" id="TIGR00879">
    <property type="entry name" value="SP"/>
    <property type="match status" value="1"/>
</dbReference>
<feature type="transmembrane region" description="Helical" evidence="8">
    <location>
        <begin position="416"/>
        <end position="434"/>
    </location>
</feature>
<name>Q6BIZ2_DEBHA</name>
<evidence type="ECO:0000313" key="11">
    <source>
        <dbReference type="Proteomes" id="UP000000599"/>
    </source>
</evidence>
<dbReference type="InterPro" id="IPR005828">
    <property type="entry name" value="MFS_sugar_transport-like"/>
</dbReference>
<dbReference type="GeneID" id="2904708"/>
<evidence type="ECO:0000256" key="1">
    <source>
        <dbReference type="ARBA" id="ARBA00004141"/>
    </source>
</evidence>
<dbReference type="InterPro" id="IPR003663">
    <property type="entry name" value="Sugar/inositol_transpt"/>
</dbReference>
<feature type="transmembrane region" description="Helical" evidence="8">
    <location>
        <begin position="187"/>
        <end position="207"/>
    </location>
</feature>
<reference evidence="10 11" key="1">
    <citation type="journal article" date="2004" name="Nature">
        <title>Genome evolution in yeasts.</title>
        <authorList>
            <consortium name="Genolevures"/>
            <person name="Dujon B."/>
            <person name="Sherman D."/>
            <person name="Fischer G."/>
            <person name="Durrens P."/>
            <person name="Casaregola S."/>
            <person name="Lafontaine I."/>
            <person name="de Montigny J."/>
            <person name="Marck C."/>
            <person name="Neuveglise C."/>
            <person name="Talla E."/>
            <person name="Goffard N."/>
            <person name="Frangeul L."/>
            <person name="Aigle M."/>
            <person name="Anthouard V."/>
            <person name="Babour A."/>
            <person name="Barbe V."/>
            <person name="Barnay S."/>
            <person name="Blanchin S."/>
            <person name="Beckerich J.M."/>
            <person name="Beyne E."/>
            <person name="Bleykasten C."/>
            <person name="Boisrame A."/>
            <person name="Boyer J."/>
            <person name="Cattolico L."/>
            <person name="Confanioleri F."/>
            <person name="de Daruvar A."/>
            <person name="Despons L."/>
            <person name="Fabre E."/>
            <person name="Fairhead C."/>
            <person name="Ferry-Dumazet H."/>
            <person name="Groppi A."/>
            <person name="Hantraye F."/>
            <person name="Hennequin C."/>
            <person name="Jauniaux N."/>
            <person name="Joyet P."/>
            <person name="Kachouri R."/>
            <person name="Kerrest A."/>
            <person name="Koszul R."/>
            <person name="Lemaire M."/>
            <person name="Lesur I."/>
            <person name="Ma L."/>
            <person name="Muller H."/>
            <person name="Nicaud J.M."/>
            <person name="Nikolski M."/>
            <person name="Oztas S."/>
            <person name="Ozier-Kalogeropoulos O."/>
            <person name="Pellenz S."/>
            <person name="Potier S."/>
            <person name="Richard G.F."/>
            <person name="Straub M.L."/>
            <person name="Suleau A."/>
            <person name="Swennene D."/>
            <person name="Tekaia F."/>
            <person name="Wesolowski-Louvel M."/>
            <person name="Westhof E."/>
            <person name="Wirth B."/>
            <person name="Zeniou-Meyer M."/>
            <person name="Zivanovic I."/>
            <person name="Bolotin-Fukuhara M."/>
            <person name="Thierry A."/>
            <person name="Bouchier C."/>
            <person name="Caudron B."/>
            <person name="Scarpelli C."/>
            <person name="Gaillardin C."/>
            <person name="Weissenbach J."/>
            <person name="Wincker P."/>
            <person name="Souciet J.L."/>
        </authorList>
    </citation>
    <scope>NUCLEOTIDE SEQUENCE [LARGE SCALE GENOMIC DNA]</scope>
    <source>
        <strain evidence="11">ATCC 36239 / CBS 767 / BCRC 21394 / JCM 1990 / NBRC 0083 / IGC 2968</strain>
    </source>
</reference>
<feature type="transmembrane region" description="Helical" evidence="8">
    <location>
        <begin position="219"/>
        <end position="236"/>
    </location>
</feature>
<dbReference type="InterPro" id="IPR005829">
    <property type="entry name" value="Sugar_transporter_CS"/>
</dbReference>
<dbReference type="Pfam" id="PF00083">
    <property type="entry name" value="Sugar_tr"/>
    <property type="match status" value="1"/>
</dbReference>
<dbReference type="InterPro" id="IPR036259">
    <property type="entry name" value="MFS_trans_sf"/>
</dbReference>
<dbReference type="OMA" id="MNVYLAT"/>
<evidence type="ECO:0000313" key="10">
    <source>
        <dbReference type="EMBL" id="CAG90290.2"/>
    </source>
</evidence>
<dbReference type="AlphaFoldDB" id="Q6BIZ2"/>
<dbReference type="HOGENOM" id="CLU_001265_30_13_1"/>
<evidence type="ECO:0000259" key="9">
    <source>
        <dbReference type="PROSITE" id="PS50850"/>
    </source>
</evidence>
<evidence type="ECO:0000256" key="8">
    <source>
        <dbReference type="SAM" id="Phobius"/>
    </source>
</evidence>
<feature type="transmembrane region" description="Helical" evidence="8">
    <location>
        <begin position="350"/>
        <end position="368"/>
    </location>
</feature>
<keyword evidence="5 8" id="KW-1133">Transmembrane helix</keyword>
<dbReference type="Gene3D" id="1.20.1250.20">
    <property type="entry name" value="MFS general substrate transporter like domains"/>
    <property type="match status" value="1"/>
</dbReference>
<keyword evidence="11" id="KW-1185">Reference proteome</keyword>
<dbReference type="Proteomes" id="UP000000599">
    <property type="component" value="Chromosome G"/>
</dbReference>
<sequence>MATEDKELGVVITDVSKLSEKIEEQNNIISKGGSVDDYLYEKRPWWKVNYLVRLNFCIFLITLSSTNNGYDGSMLNGLQSVSYWPEKMGNPQGSVLGALSNGNVFGVVLSFVCASWLADKFGRWRCIFVGQTITILGSILQGVSTNYGFFLASRIILGFGVGIAGVSSPSLISELAYPTHRATATTFYNVCWYLGAIIAAWVTYGTLNIENDYSWRIPSYLQAALPCLQIAFFWMVPESPRYLINKDRISDAEKVLRKFHAGGETHERANDLVSFEIEEIQAALEIEKLSSNSRYSDFITMPTFRKRLFLAVFVAVIMQLSGNGLVSYYLNKVLNSIGITDPHEQLKINGCLMVYNLVISSVVASVAGRFKRRSMFLICTILMLVFYVIWTILSAINQQRNFEQKSLGNGVIAMIFFYYLAYDIGANGLPFLYITEIMPYSHRAKGMNIFTVSQNIIIIFNGFVNPIAMDAIEWKYYIVYCCILAVEVITVLFTFVETSAYTLEEVAKVFGDDPGQTLIHLSSAPPKPEVGHIETV</sequence>
<dbReference type="PROSITE" id="PS50850">
    <property type="entry name" value="MFS"/>
    <property type="match status" value="1"/>
</dbReference>
<dbReference type="GO" id="GO:0016020">
    <property type="term" value="C:membrane"/>
    <property type="evidence" value="ECO:0007669"/>
    <property type="project" value="UniProtKB-SubCell"/>
</dbReference>
<dbReference type="PRINTS" id="PR00171">
    <property type="entry name" value="SUGRTRNSPORT"/>
</dbReference>
<feature type="transmembrane region" description="Helical" evidence="8">
    <location>
        <begin position="308"/>
        <end position="330"/>
    </location>
</feature>
<dbReference type="InterPro" id="IPR020846">
    <property type="entry name" value="MFS_dom"/>
</dbReference>
<feature type="transmembrane region" description="Helical" evidence="8">
    <location>
        <begin position="124"/>
        <end position="141"/>
    </location>
</feature>
<accession>Q6BIZ2</accession>
<dbReference type="GO" id="GO:0005351">
    <property type="term" value="F:carbohydrate:proton symporter activity"/>
    <property type="evidence" value="ECO:0007669"/>
    <property type="project" value="TreeGrafter"/>
</dbReference>
<dbReference type="FunFam" id="1.20.1250.20:FF:000134">
    <property type="entry name" value="MFS sugar transporter protein"/>
    <property type="match status" value="1"/>
</dbReference>
<evidence type="ECO:0000256" key="3">
    <source>
        <dbReference type="ARBA" id="ARBA00022448"/>
    </source>
</evidence>
<feature type="transmembrane region" description="Helical" evidence="8">
    <location>
        <begin position="50"/>
        <end position="70"/>
    </location>
</feature>
<dbReference type="PANTHER" id="PTHR48022">
    <property type="entry name" value="PLASTIDIC GLUCOSE TRANSPORTER 4"/>
    <property type="match status" value="1"/>
</dbReference>
<evidence type="ECO:0000256" key="2">
    <source>
        <dbReference type="ARBA" id="ARBA00010992"/>
    </source>
</evidence>
<dbReference type="PANTHER" id="PTHR48022:SF24">
    <property type="entry name" value="HEXOSE TRANSPORTER PROTEIN (AFU_ORTHOLOGUE AFUA_8G04480)"/>
    <property type="match status" value="1"/>
</dbReference>
<dbReference type="InterPro" id="IPR050360">
    <property type="entry name" value="MFS_Sugar_Transporters"/>
</dbReference>
<dbReference type="InParanoid" id="Q6BIZ2"/>
<feature type="transmembrane region" description="Helical" evidence="8">
    <location>
        <begin position="95"/>
        <end position="117"/>
    </location>
</feature>
<feature type="transmembrane region" description="Helical" evidence="8">
    <location>
        <begin position="446"/>
        <end position="464"/>
    </location>
</feature>
<comment type="similarity">
    <text evidence="2 7">Belongs to the major facilitator superfamily. Sugar transporter (TC 2.A.1.1) family.</text>
</comment>
<evidence type="ECO:0000256" key="6">
    <source>
        <dbReference type="ARBA" id="ARBA00023136"/>
    </source>
</evidence>
<gene>
    <name evidence="10" type="ordered locus">DEHA2G06490g</name>
</gene>
<proteinExistence type="inferred from homology"/>
<evidence type="ECO:0000256" key="4">
    <source>
        <dbReference type="ARBA" id="ARBA00022692"/>
    </source>
</evidence>
<evidence type="ECO:0000256" key="7">
    <source>
        <dbReference type="RuleBase" id="RU003346"/>
    </source>
</evidence>
<feature type="domain" description="Major facilitator superfamily (MFS) profile" evidence="9">
    <location>
        <begin position="57"/>
        <end position="499"/>
    </location>
</feature>
<keyword evidence="4 8" id="KW-0812">Transmembrane</keyword>
<evidence type="ECO:0000256" key="5">
    <source>
        <dbReference type="ARBA" id="ARBA00022989"/>
    </source>
</evidence>
<protein>
    <submittedName>
        <fullName evidence="10">DEHA2G06490p</fullName>
    </submittedName>
</protein>
<dbReference type="KEGG" id="dha:DEHA2G06490g"/>
<dbReference type="eggNOG" id="KOG0254">
    <property type="taxonomic scope" value="Eukaryota"/>
</dbReference>
<organism evidence="10 11">
    <name type="scientific">Debaryomyces hansenii (strain ATCC 36239 / CBS 767 / BCRC 21394 / JCM 1990 / NBRC 0083 / IGC 2968)</name>
    <name type="common">Yeast</name>
    <name type="synonym">Torulaspora hansenii</name>
    <dbReference type="NCBI Taxonomy" id="284592"/>
    <lineage>
        <taxon>Eukaryota</taxon>
        <taxon>Fungi</taxon>
        <taxon>Dikarya</taxon>
        <taxon>Ascomycota</taxon>
        <taxon>Saccharomycotina</taxon>
        <taxon>Pichiomycetes</taxon>
        <taxon>Debaryomycetaceae</taxon>
        <taxon>Debaryomyces</taxon>
    </lineage>
</organism>
<keyword evidence="3 7" id="KW-0813">Transport</keyword>
<dbReference type="PROSITE" id="PS00217">
    <property type="entry name" value="SUGAR_TRANSPORT_2"/>
    <property type="match status" value="1"/>
</dbReference>